<dbReference type="GeneTree" id="ENSGT00950000183016"/>
<reference evidence="12" key="3">
    <citation type="submission" date="2025-09" db="UniProtKB">
        <authorList>
            <consortium name="Ensembl"/>
        </authorList>
    </citation>
    <scope>IDENTIFICATION</scope>
</reference>
<evidence type="ECO:0000256" key="8">
    <source>
        <dbReference type="ARBA" id="ARBA00023204"/>
    </source>
</evidence>
<keyword evidence="9" id="KW-0464">Manganese</keyword>
<dbReference type="STRING" id="7897.ENSLACP00000017175"/>
<keyword evidence="13" id="KW-1185">Reference proteome</keyword>
<evidence type="ECO:0000256" key="6">
    <source>
        <dbReference type="ARBA" id="ARBA00022801"/>
    </source>
</evidence>
<feature type="binding site" evidence="9">
    <location>
        <position position="213"/>
    </location>
    <ligand>
        <name>Mg(2+)</name>
        <dbReference type="ChEBI" id="CHEBI:18420"/>
        <label>1</label>
    </ligand>
</feature>
<comment type="similarity">
    <text evidence="2">Belongs to the DNA repair enzymes AP/ExoA family.</text>
</comment>
<accession>H3B5K4</accession>
<evidence type="ECO:0000259" key="11">
    <source>
        <dbReference type="Pfam" id="PF03372"/>
    </source>
</evidence>
<dbReference type="InParanoid" id="H3B5K4"/>
<keyword evidence="5" id="KW-0227">DNA damage</keyword>
<dbReference type="EC" id="3.1.11.2" evidence="3"/>
<dbReference type="InterPro" id="IPR036691">
    <property type="entry name" value="Endo/exonu/phosph_ase_sf"/>
</dbReference>
<protein>
    <recommendedName>
        <fullName evidence="3">exodeoxyribonuclease III</fullName>
        <ecNumber evidence="3">3.1.11.2</ecNumber>
    </recommendedName>
</protein>
<dbReference type="Proteomes" id="UP000008672">
    <property type="component" value="Unassembled WGS sequence"/>
</dbReference>
<evidence type="ECO:0000313" key="12">
    <source>
        <dbReference type="Ensembl" id="ENSLACP00000017175.1"/>
    </source>
</evidence>
<dbReference type="SUPFAM" id="SSF56219">
    <property type="entry name" value="DNase I-like"/>
    <property type="match status" value="1"/>
</dbReference>
<dbReference type="OMA" id="CHRHITH"/>
<dbReference type="Ensembl" id="ENSLACT00000017301.1">
    <property type="protein sequence ID" value="ENSLACP00000017175.1"/>
    <property type="gene ID" value="ENSLACG00000015131.1"/>
</dbReference>
<evidence type="ECO:0000256" key="5">
    <source>
        <dbReference type="ARBA" id="ARBA00022763"/>
    </source>
</evidence>
<feature type="site" description="Interaction with DNA substrate" evidence="10">
    <location>
        <position position="213"/>
    </location>
</feature>
<evidence type="ECO:0000256" key="9">
    <source>
        <dbReference type="PIRSR" id="PIRSR604808-2"/>
    </source>
</evidence>
<name>H3B5K4_LATCH</name>
<dbReference type="Pfam" id="PF03372">
    <property type="entry name" value="Exo_endo_phos"/>
    <property type="match status" value="1"/>
</dbReference>
<dbReference type="GO" id="GO:0008311">
    <property type="term" value="F:double-stranded DNA 3'-5' DNA exonuclease activity"/>
    <property type="evidence" value="ECO:0007669"/>
    <property type="project" value="UniProtKB-EC"/>
</dbReference>
<feature type="site" description="Important for catalytic activity" evidence="10">
    <location>
        <position position="188"/>
    </location>
</feature>
<proteinExistence type="inferred from homology"/>
<evidence type="ECO:0000256" key="1">
    <source>
        <dbReference type="ARBA" id="ARBA00000493"/>
    </source>
</evidence>
<keyword evidence="4 9" id="KW-0479">Metal-binding</keyword>
<dbReference type="GO" id="GO:0046872">
    <property type="term" value="F:metal ion binding"/>
    <property type="evidence" value="ECO:0007669"/>
    <property type="project" value="UniProtKB-KW"/>
</dbReference>
<dbReference type="AlphaFoldDB" id="H3B5K4"/>
<keyword evidence="6" id="KW-0378">Hydrolase</keyword>
<evidence type="ECO:0000313" key="13">
    <source>
        <dbReference type="Proteomes" id="UP000008672"/>
    </source>
</evidence>
<dbReference type="EMBL" id="AFYH01025113">
    <property type="status" value="NOT_ANNOTATED_CDS"/>
    <property type="molecule type" value="Genomic_DNA"/>
</dbReference>
<dbReference type="CDD" id="cd09076">
    <property type="entry name" value="L1-EN"/>
    <property type="match status" value="1"/>
</dbReference>
<keyword evidence="7 9" id="KW-0460">Magnesium</keyword>
<dbReference type="PANTHER" id="PTHR22748">
    <property type="entry name" value="AP ENDONUCLEASE"/>
    <property type="match status" value="1"/>
</dbReference>
<dbReference type="GO" id="GO:0003906">
    <property type="term" value="F:DNA-(apurinic or apyrimidinic site) endonuclease activity"/>
    <property type="evidence" value="ECO:0007669"/>
    <property type="project" value="TreeGrafter"/>
</dbReference>
<dbReference type="GO" id="GO:0005634">
    <property type="term" value="C:nucleus"/>
    <property type="evidence" value="ECO:0007669"/>
    <property type="project" value="TreeGrafter"/>
</dbReference>
<evidence type="ECO:0000256" key="10">
    <source>
        <dbReference type="PIRSR" id="PIRSR604808-3"/>
    </source>
</evidence>
<organism evidence="12 13">
    <name type="scientific">Latimeria chalumnae</name>
    <name type="common">Coelacanth</name>
    <dbReference type="NCBI Taxonomy" id="7897"/>
    <lineage>
        <taxon>Eukaryota</taxon>
        <taxon>Metazoa</taxon>
        <taxon>Chordata</taxon>
        <taxon>Craniata</taxon>
        <taxon>Vertebrata</taxon>
        <taxon>Euteleostomi</taxon>
        <taxon>Coelacanthiformes</taxon>
        <taxon>Coelacanthidae</taxon>
        <taxon>Latimeria</taxon>
    </lineage>
</organism>
<evidence type="ECO:0000256" key="7">
    <source>
        <dbReference type="ARBA" id="ARBA00022842"/>
    </source>
</evidence>
<dbReference type="InterPro" id="IPR004808">
    <property type="entry name" value="AP_endonuc_1"/>
</dbReference>
<dbReference type="GO" id="GO:0006284">
    <property type="term" value="P:base-excision repair"/>
    <property type="evidence" value="ECO:0007669"/>
    <property type="project" value="TreeGrafter"/>
</dbReference>
<comment type="cofactor">
    <cofactor evidence="9">
        <name>Mg(2+)</name>
        <dbReference type="ChEBI" id="CHEBI:18420"/>
    </cofactor>
    <cofactor evidence="9">
        <name>Mn(2+)</name>
        <dbReference type="ChEBI" id="CHEBI:29035"/>
    </cofactor>
    <text evidence="9">Probably binds two magnesium or manganese ions per subunit.</text>
</comment>
<dbReference type="PANTHER" id="PTHR22748:SF26">
    <property type="entry name" value="ENDONUCLEASE_EXONUCLEASE_PHOSPHATASE DOMAIN-CONTAINING PROTEIN"/>
    <property type="match status" value="1"/>
</dbReference>
<reference evidence="13" key="1">
    <citation type="submission" date="2011-08" db="EMBL/GenBank/DDBJ databases">
        <title>The draft genome of Latimeria chalumnae.</title>
        <authorList>
            <person name="Di Palma F."/>
            <person name="Alfoldi J."/>
            <person name="Johnson J."/>
            <person name="Berlin A."/>
            <person name="Gnerre S."/>
            <person name="Jaffe D."/>
            <person name="MacCallum I."/>
            <person name="Young S."/>
            <person name="Walker B.J."/>
            <person name="Lander E."/>
            <person name="Lindblad-Toh K."/>
        </authorList>
    </citation>
    <scope>NUCLEOTIDE SEQUENCE [LARGE SCALE GENOMIC DNA]</scope>
    <source>
        <strain evidence="13">Wild caught</strain>
    </source>
</reference>
<evidence type="ECO:0000256" key="4">
    <source>
        <dbReference type="ARBA" id="ARBA00022723"/>
    </source>
</evidence>
<feature type="domain" description="Endonuclease/exonuclease/phosphatase" evidence="11">
    <location>
        <begin position="14"/>
        <end position="213"/>
    </location>
</feature>
<dbReference type="HOGENOM" id="CLU_000680_2_0_1"/>
<sequence length="355" mass="40624">SQDLARVPIKVIPWNVNGVNNPVKRYKILSRLANLNGNIALLQEHHLTGEEMLKLKNASCTSKKCGVCILIGRRVPFIEKETTIDQEGRDVIVRETLCSEEVVLASVYAPNVFFSWISQMLNRFQNVCYLVGGDWNGVDRSGGPLLFDNKTLRAIRSMARDTGLIDIHEQDREFSHMSRVHKSYSRIDMILVSQAVAMATIDAQIETCILSDHVPVSLKTFPSPKLIKILSWQLNTALLRDTFSQKATEKEVTTFFENNEGTASTSLILWDSFKASLRGWLISFSTARLKQFQKDWVTTEDEVQKLEKAHMTNPKDETLYGQLLKEKQKLQELINSKTEFAHFRPRKKFFESRDK</sequence>
<evidence type="ECO:0000256" key="3">
    <source>
        <dbReference type="ARBA" id="ARBA00012115"/>
    </source>
</evidence>
<feature type="binding site" evidence="9">
    <location>
        <position position="212"/>
    </location>
    <ligand>
        <name>Mg(2+)</name>
        <dbReference type="ChEBI" id="CHEBI:18420"/>
        <label>2</label>
    </ligand>
</feature>
<reference evidence="12" key="2">
    <citation type="submission" date="2025-08" db="UniProtKB">
        <authorList>
            <consortium name="Ensembl"/>
        </authorList>
    </citation>
    <scope>IDENTIFICATION</scope>
</reference>
<keyword evidence="8" id="KW-0234">DNA repair</keyword>
<dbReference type="GO" id="GO:0008081">
    <property type="term" value="F:phosphoric diester hydrolase activity"/>
    <property type="evidence" value="ECO:0007669"/>
    <property type="project" value="TreeGrafter"/>
</dbReference>
<evidence type="ECO:0000256" key="2">
    <source>
        <dbReference type="ARBA" id="ARBA00007092"/>
    </source>
</evidence>
<dbReference type="InterPro" id="IPR005135">
    <property type="entry name" value="Endo/exonuclease/phosphatase"/>
</dbReference>
<dbReference type="eggNOG" id="ENOG502S67M">
    <property type="taxonomic scope" value="Eukaryota"/>
</dbReference>
<comment type="catalytic activity">
    <reaction evidence="1">
        <text>Exonucleolytic cleavage in the 3'- to 5'-direction to yield nucleoside 5'-phosphates.</text>
        <dbReference type="EC" id="3.1.11.2"/>
    </reaction>
</comment>
<dbReference type="Gene3D" id="3.60.10.10">
    <property type="entry name" value="Endonuclease/exonuclease/phosphatase"/>
    <property type="match status" value="1"/>
</dbReference>